<dbReference type="PANTHER" id="PTHR11106:SF27">
    <property type="entry name" value="MACRO DOMAIN-CONTAINING PROTEIN"/>
    <property type="match status" value="1"/>
</dbReference>
<reference evidence="3" key="3">
    <citation type="submission" date="2015-06" db="UniProtKB">
        <authorList>
            <consortium name="EnsemblMetazoa"/>
        </authorList>
    </citation>
    <scope>IDENTIFICATION</scope>
</reference>
<dbReference type="CDD" id="cd02908">
    <property type="entry name" value="Macro_OAADPr_deacetylase"/>
    <property type="match status" value="1"/>
</dbReference>
<dbReference type="SMART" id="SM00506">
    <property type="entry name" value="A1pp"/>
    <property type="match status" value="1"/>
</dbReference>
<evidence type="ECO:0000313" key="3">
    <source>
        <dbReference type="EnsemblMetazoa" id="CapteP95133"/>
    </source>
</evidence>
<protein>
    <recommendedName>
        <fullName evidence="1">Macro domain-containing protein</fullName>
    </recommendedName>
</protein>
<dbReference type="GO" id="GO:0005654">
    <property type="term" value="C:nucleoplasm"/>
    <property type="evidence" value="ECO:0007669"/>
    <property type="project" value="TreeGrafter"/>
</dbReference>
<dbReference type="GO" id="GO:0140293">
    <property type="term" value="F:ADP-ribosylglutamate hydrolase activity"/>
    <property type="evidence" value="ECO:0007669"/>
    <property type="project" value="TreeGrafter"/>
</dbReference>
<dbReference type="AlphaFoldDB" id="R7UE23"/>
<evidence type="ECO:0000259" key="1">
    <source>
        <dbReference type="PROSITE" id="PS51154"/>
    </source>
</evidence>
<evidence type="ECO:0000313" key="4">
    <source>
        <dbReference type="Proteomes" id="UP000014760"/>
    </source>
</evidence>
<gene>
    <name evidence="2" type="ORF">CAPTEDRAFT_95133</name>
</gene>
<dbReference type="OrthoDB" id="6133115at2759"/>
<dbReference type="EnsemblMetazoa" id="CapteT95133">
    <property type="protein sequence ID" value="CapteP95133"/>
    <property type="gene ID" value="CapteG95133"/>
</dbReference>
<dbReference type="GO" id="GO:0006974">
    <property type="term" value="P:DNA damage response"/>
    <property type="evidence" value="ECO:0007669"/>
    <property type="project" value="TreeGrafter"/>
</dbReference>
<dbReference type="EMBL" id="KB302535">
    <property type="protein sequence ID" value="ELU04234.1"/>
    <property type="molecule type" value="Genomic_DNA"/>
</dbReference>
<reference evidence="2 4" key="2">
    <citation type="journal article" date="2013" name="Nature">
        <title>Insights into bilaterian evolution from three spiralian genomes.</title>
        <authorList>
            <person name="Simakov O."/>
            <person name="Marletaz F."/>
            <person name="Cho S.J."/>
            <person name="Edsinger-Gonzales E."/>
            <person name="Havlak P."/>
            <person name="Hellsten U."/>
            <person name="Kuo D.H."/>
            <person name="Larsson T."/>
            <person name="Lv J."/>
            <person name="Arendt D."/>
            <person name="Savage R."/>
            <person name="Osoegawa K."/>
            <person name="de Jong P."/>
            <person name="Grimwood J."/>
            <person name="Chapman J.A."/>
            <person name="Shapiro H."/>
            <person name="Aerts A."/>
            <person name="Otillar R.P."/>
            <person name="Terry A.Y."/>
            <person name="Boore J.L."/>
            <person name="Grigoriev I.V."/>
            <person name="Lindberg D.R."/>
            <person name="Seaver E.C."/>
            <person name="Weisblat D.A."/>
            <person name="Putnam N.H."/>
            <person name="Rokhsar D.S."/>
        </authorList>
    </citation>
    <scope>NUCLEOTIDE SEQUENCE</scope>
    <source>
        <strain evidence="2 4">I ESC-2004</strain>
    </source>
</reference>
<dbReference type="InterPro" id="IPR043472">
    <property type="entry name" value="Macro_dom-like"/>
</dbReference>
<dbReference type="Gene3D" id="3.40.220.10">
    <property type="entry name" value="Leucine Aminopeptidase, subunit E, domain 1"/>
    <property type="match status" value="1"/>
</dbReference>
<reference evidence="4" key="1">
    <citation type="submission" date="2012-12" db="EMBL/GenBank/DDBJ databases">
        <authorList>
            <person name="Hellsten U."/>
            <person name="Grimwood J."/>
            <person name="Chapman J.A."/>
            <person name="Shapiro H."/>
            <person name="Aerts A."/>
            <person name="Otillar R.P."/>
            <person name="Terry A.Y."/>
            <person name="Boore J.L."/>
            <person name="Simakov O."/>
            <person name="Marletaz F."/>
            <person name="Cho S.-J."/>
            <person name="Edsinger-Gonzales E."/>
            <person name="Havlak P."/>
            <person name="Kuo D.-H."/>
            <person name="Larsson T."/>
            <person name="Lv J."/>
            <person name="Arendt D."/>
            <person name="Savage R."/>
            <person name="Osoegawa K."/>
            <person name="de Jong P."/>
            <person name="Lindberg D.R."/>
            <person name="Seaver E.C."/>
            <person name="Weisblat D.A."/>
            <person name="Putnam N.H."/>
            <person name="Grigoriev I.V."/>
            <person name="Rokhsar D.S."/>
        </authorList>
    </citation>
    <scope>NUCLEOTIDE SEQUENCE</scope>
    <source>
        <strain evidence="4">I ESC-2004</strain>
    </source>
</reference>
<dbReference type="InterPro" id="IPR002589">
    <property type="entry name" value="Macro_dom"/>
</dbReference>
<dbReference type="PANTHER" id="PTHR11106">
    <property type="entry name" value="GANGLIOSIDE INDUCED DIFFERENTIATION ASSOCIATED PROTEIN 2-RELATED"/>
    <property type="match status" value="1"/>
</dbReference>
<dbReference type="EMBL" id="AMQN01008242">
    <property type="status" value="NOT_ANNOTATED_CDS"/>
    <property type="molecule type" value="Genomic_DNA"/>
</dbReference>
<dbReference type="PROSITE" id="PS51154">
    <property type="entry name" value="MACRO"/>
    <property type="match status" value="1"/>
</dbReference>
<dbReference type="GO" id="GO:0042278">
    <property type="term" value="P:purine nucleoside metabolic process"/>
    <property type="evidence" value="ECO:0007669"/>
    <property type="project" value="TreeGrafter"/>
</dbReference>
<dbReference type="Proteomes" id="UP000014760">
    <property type="component" value="Unassembled WGS sequence"/>
</dbReference>
<accession>R7UE23</accession>
<feature type="non-terminal residue" evidence="2">
    <location>
        <position position="1"/>
    </location>
</feature>
<dbReference type="OMA" id="AKWVIHT"/>
<proteinExistence type="predicted"/>
<name>R7UE23_CAPTE</name>
<dbReference type="STRING" id="283909.R7UE23"/>
<keyword evidence="4" id="KW-1185">Reference proteome</keyword>
<dbReference type="HOGENOM" id="CLU_046550_3_0_1"/>
<feature type="domain" description="Macro" evidence="1">
    <location>
        <begin position="1"/>
        <end position="176"/>
    </location>
</feature>
<evidence type="ECO:0000313" key="2">
    <source>
        <dbReference type="EMBL" id="ELU04234.1"/>
    </source>
</evidence>
<organism evidence="2">
    <name type="scientific">Capitella teleta</name>
    <name type="common">Polychaete worm</name>
    <dbReference type="NCBI Taxonomy" id="283909"/>
    <lineage>
        <taxon>Eukaryota</taxon>
        <taxon>Metazoa</taxon>
        <taxon>Spiralia</taxon>
        <taxon>Lophotrochozoa</taxon>
        <taxon>Annelida</taxon>
        <taxon>Polychaeta</taxon>
        <taxon>Sedentaria</taxon>
        <taxon>Scolecida</taxon>
        <taxon>Capitellidae</taxon>
        <taxon>Capitella</taxon>
    </lineage>
</organism>
<dbReference type="Pfam" id="PF01661">
    <property type="entry name" value="Macro"/>
    <property type="match status" value="1"/>
</dbReference>
<dbReference type="GO" id="GO:0140291">
    <property type="term" value="P:peptidyl-glutamate ADP-deribosylation"/>
    <property type="evidence" value="ECO:0007669"/>
    <property type="project" value="TreeGrafter"/>
</dbReference>
<sequence>KFSVDDKLSSRVAIWVGDITFLEVDAIVNAANNSLLGGGGVDGAIHRAAGSSLKAECATLHGCQTADAKITGGWCITLKYVIHTVGPRGEKPFELEKTYMSCLDLVKEHNLKSVAFPCISTGLYGYPNEPACKVVLKTIRNWLEKDDNADRVELIIFCLFLKSDIELYEQHMRKFFPCSPEKGVLIPVEKK</sequence>
<dbReference type="SUPFAM" id="SSF52949">
    <property type="entry name" value="Macro domain-like"/>
    <property type="match status" value="1"/>
</dbReference>